<dbReference type="Proteomes" id="UP001178662">
    <property type="component" value="Chromosome"/>
</dbReference>
<gene>
    <name evidence="2" type="ORF">P0Y55_03105</name>
</gene>
<accession>A0AA95F571</accession>
<protein>
    <submittedName>
        <fullName evidence="2">Pilus assembly protein</fullName>
    </submittedName>
</protein>
<proteinExistence type="predicted"/>
<name>A0AA95F571_9BACL</name>
<keyword evidence="1" id="KW-0472">Membrane</keyword>
<dbReference type="EMBL" id="CP119317">
    <property type="protein sequence ID" value="WEK55085.1"/>
    <property type="molecule type" value="Genomic_DNA"/>
</dbReference>
<reference evidence="2" key="1">
    <citation type="submission" date="2023-03" db="EMBL/GenBank/DDBJ databases">
        <title>Andean soil-derived lignocellulolytic bacterial consortium as a source of novel taxa and putative plastic-active enzymes.</title>
        <authorList>
            <person name="Diaz-Garcia L."/>
            <person name="Chuvochina M."/>
            <person name="Feuerriegel G."/>
            <person name="Bunk B."/>
            <person name="Sproer C."/>
            <person name="Streit W.R."/>
            <person name="Rodriguez L.M."/>
            <person name="Overmann J."/>
            <person name="Jimenez D.J."/>
        </authorList>
    </citation>
    <scope>NUCLEOTIDE SEQUENCE</scope>
    <source>
        <strain evidence="2">MAG 2441</strain>
    </source>
</reference>
<organism evidence="2 3">
    <name type="scientific">Candidatus Cohnella colombiensis</name>
    <dbReference type="NCBI Taxonomy" id="3121368"/>
    <lineage>
        <taxon>Bacteria</taxon>
        <taxon>Bacillati</taxon>
        <taxon>Bacillota</taxon>
        <taxon>Bacilli</taxon>
        <taxon>Bacillales</taxon>
        <taxon>Paenibacillaceae</taxon>
        <taxon>Cohnella</taxon>
    </lineage>
</organism>
<keyword evidence="3" id="KW-1185">Reference proteome</keyword>
<keyword evidence="1" id="KW-0812">Transmembrane</keyword>
<evidence type="ECO:0000313" key="2">
    <source>
        <dbReference type="EMBL" id="WEK55085.1"/>
    </source>
</evidence>
<evidence type="ECO:0000313" key="3">
    <source>
        <dbReference type="Proteomes" id="UP001178662"/>
    </source>
</evidence>
<dbReference type="AlphaFoldDB" id="A0AA95F571"/>
<sequence>MKQLTTNAPSSLRRNTSGSFTLEASMILPWVFMLSMVVLLFSLFIWQSTALYYRSSIAAERAAYSWSNSAKDIHTGRYPEGQYDGLYWRLTDDALFQSWFGLASGNPGVRVNISSGNVNVQGSSAAAKLRKIGARMPSAIQGSLSYDNIGIRQMVTVQTTASWLPQALVWMNGQQQATNKVTALVVEPTEFLRTFDLIRYYSAKFKSSMQDSKSKKEQAAASVSTRQ</sequence>
<keyword evidence="1" id="KW-1133">Transmembrane helix</keyword>
<feature type="transmembrane region" description="Helical" evidence="1">
    <location>
        <begin position="27"/>
        <end position="46"/>
    </location>
</feature>
<evidence type="ECO:0000256" key="1">
    <source>
        <dbReference type="SAM" id="Phobius"/>
    </source>
</evidence>